<dbReference type="Proteomes" id="UP001500016">
    <property type="component" value="Unassembled WGS sequence"/>
</dbReference>
<proteinExistence type="predicted"/>
<evidence type="ECO:0000256" key="1">
    <source>
        <dbReference type="SAM" id="MobiDB-lite"/>
    </source>
</evidence>
<sequence>MARRMSEAEYQAMTLDEAVGDDYVVGGVVYSRVEWEPDAEDGVRPRTEPDGEEPPF</sequence>
<accession>A0ABN2X8N1</accession>
<evidence type="ECO:0000313" key="3">
    <source>
        <dbReference type="Proteomes" id="UP001500016"/>
    </source>
</evidence>
<evidence type="ECO:0000313" key="2">
    <source>
        <dbReference type="EMBL" id="GAA2106028.1"/>
    </source>
</evidence>
<dbReference type="EMBL" id="BAAAPE010000048">
    <property type="protein sequence ID" value="GAA2106028.1"/>
    <property type="molecule type" value="Genomic_DNA"/>
</dbReference>
<name>A0ABN2X8N1_9ACTN</name>
<reference evidence="2 3" key="1">
    <citation type="journal article" date="2019" name="Int. J. Syst. Evol. Microbiol.">
        <title>The Global Catalogue of Microorganisms (GCM) 10K type strain sequencing project: providing services to taxonomists for standard genome sequencing and annotation.</title>
        <authorList>
            <consortium name="The Broad Institute Genomics Platform"/>
            <consortium name="The Broad Institute Genome Sequencing Center for Infectious Disease"/>
            <person name="Wu L."/>
            <person name="Ma J."/>
        </authorList>
    </citation>
    <scope>NUCLEOTIDE SEQUENCE [LARGE SCALE GENOMIC DNA]</scope>
    <source>
        <strain evidence="2 3">JCM 15478</strain>
    </source>
</reference>
<gene>
    <name evidence="2" type="ORF">GCM10009801_82100</name>
</gene>
<comment type="caution">
    <text evidence="2">The sequence shown here is derived from an EMBL/GenBank/DDBJ whole genome shotgun (WGS) entry which is preliminary data.</text>
</comment>
<feature type="region of interest" description="Disordered" evidence="1">
    <location>
        <begin position="36"/>
        <end position="56"/>
    </location>
</feature>
<organism evidence="2 3">
    <name type="scientific">Streptomyces albiaxialis</name>
    <dbReference type="NCBI Taxonomy" id="329523"/>
    <lineage>
        <taxon>Bacteria</taxon>
        <taxon>Bacillati</taxon>
        <taxon>Actinomycetota</taxon>
        <taxon>Actinomycetes</taxon>
        <taxon>Kitasatosporales</taxon>
        <taxon>Streptomycetaceae</taxon>
        <taxon>Streptomyces</taxon>
    </lineage>
</organism>
<keyword evidence="3" id="KW-1185">Reference proteome</keyword>
<protein>
    <submittedName>
        <fullName evidence="2">Uncharacterized protein</fullName>
    </submittedName>
</protein>